<organism evidence="10 11">
    <name type="scientific">Rhypophila decipiens</name>
    <dbReference type="NCBI Taxonomy" id="261697"/>
    <lineage>
        <taxon>Eukaryota</taxon>
        <taxon>Fungi</taxon>
        <taxon>Dikarya</taxon>
        <taxon>Ascomycota</taxon>
        <taxon>Pezizomycotina</taxon>
        <taxon>Sordariomycetes</taxon>
        <taxon>Sordariomycetidae</taxon>
        <taxon>Sordariales</taxon>
        <taxon>Naviculisporaceae</taxon>
        <taxon>Rhypophila</taxon>
    </lineage>
</organism>
<evidence type="ECO:0000256" key="8">
    <source>
        <dbReference type="SAM" id="SignalP"/>
    </source>
</evidence>
<keyword evidence="5 7" id="KW-0378">Hydrolase</keyword>
<evidence type="ECO:0000256" key="1">
    <source>
        <dbReference type="ARBA" id="ARBA00001462"/>
    </source>
</evidence>
<dbReference type="EC" id="3.2.1.55" evidence="3"/>
<dbReference type="PANTHER" id="PTHR43817">
    <property type="entry name" value="GLYCOSYL HYDROLASE"/>
    <property type="match status" value="1"/>
</dbReference>
<feature type="signal peptide" evidence="8">
    <location>
        <begin position="1"/>
        <end position="22"/>
    </location>
</feature>
<dbReference type="GO" id="GO:0046373">
    <property type="term" value="P:L-arabinose metabolic process"/>
    <property type="evidence" value="ECO:0007669"/>
    <property type="project" value="InterPro"/>
</dbReference>
<dbReference type="InterPro" id="IPR007934">
    <property type="entry name" value="AbfB_ABD"/>
</dbReference>
<dbReference type="InterPro" id="IPR006710">
    <property type="entry name" value="Glyco_hydro_43"/>
</dbReference>
<reference evidence="10" key="2">
    <citation type="submission" date="2023-05" db="EMBL/GenBank/DDBJ databases">
        <authorList>
            <consortium name="Lawrence Berkeley National Laboratory"/>
            <person name="Steindorff A."/>
            <person name="Hensen N."/>
            <person name="Bonometti L."/>
            <person name="Westerberg I."/>
            <person name="Brannstrom I.O."/>
            <person name="Guillou S."/>
            <person name="Cros-Aarteil S."/>
            <person name="Calhoun S."/>
            <person name="Haridas S."/>
            <person name="Kuo A."/>
            <person name="Mondo S."/>
            <person name="Pangilinan J."/>
            <person name="Riley R."/>
            <person name="Labutti K."/>
            <person name="Andreopoulos B."/>
            <person name="Lipzen A."/>
            <person name="Chen C."/>
            <person name="Yanf M."/>
            <person name="Daum C."/>
            <person name="Ng V."/>
            <person name="Clum A."/>
            <person name="Ohm R."/>
            <person name="Martin F."/>
            <person name="Silar P."/>
            <person name="Natvig D."/>
            <person name="Lalanne C."/>
            <person name="Gautier V."/>
            <person name="Ament-Velasquez S.L."/>
            <person name="Kruys A."/>
            <person name="Hutchinson M.I."/>
            <person name="Powell A.J."/>
            <person name="Barry K."/>
            <person name="Miller A.N."/>
            <person name="Grigoriev I.V."/>
            <person name="Debuchy R."/>
            <person name="Gladieux P."/>
            <person name="Thoren M.H."/>
            <person name="Johannesson H."/>
        </authorList>
    </citation>
    <scope>NUCLEOTIDE SEQUENCE</scope>
    <source>
        <strain evidence="10">PSN293</strain>
    </source>
</reference>
<comment type="similarity">
    <text evidence="2 7">Belongs to the glycosyl hydrolase 43 family.</text>
</comment>
<dbReference type="Proteomes" id="UP001301769">
    <property type="component" value="Unassembled WGS sequence"/>
</dbReference>
<name>A0AAN7B2U9_9PEZI</name>
<dbReference type="Pfam" id="PF05270">
    <property type="entry name" value="AbfB"/>
    <property type="match status" value="1"/>
</dbReference>
<evidence type="ECO:0000259" key="9">
    <source>
        <dbReference type="Pfam" id="PF05270"/>
    </source>
</evidence>
<dbReference type="EMBL" id="MU858168">
    <property type="protein sequence ID" value="KAK4210711.1"/>
    <property type="molecule type" value="Genomic_DNA"/>
</dbReference>
<dbReference type="CDD" id="cd23265">
    <property type="entry name" value="beta-trefoil_ABD_ABFB-like"/>
    <property type="match status" value="1"/>
</dbReference>
<dbReference type="SUPFAM" id="SSF75005">
    <property type="entry name" value="Arabinanase/levansucrase/invertase"/>
    <property type="match status" value="1"/>
</dbReference>
<dbReference type="GO" id="GO:0046556">
    <property type="term" value="F:alpha-L-arabinofuranosidase activity"/>
    <property type="evidence" value="ECO:0007669"/>
    <property type="project" value="UniProtKB-EC"/>
</dbReference>
<evidence type="ECO:0000256" key="6">
    <source>
        <dbReference type="ARBA" id="ARBA00023295"/>
    </source>
</evidence>
<comment type="caution">
    <text evidence="10">The sequence shown here is derived from an EMBL/GenBank/DDBJ whole genome shotgun (WGS) entry which is preliminary data.</text>
</comment>
<sequence length="492" mass="53554">MLNPLRHILLLTTALLCISVSASPPATYTNPLINQRADPHITKHTDGFYYFTATVPEFDKVILRRATTISGLSSAPETTIWRRKSSGVGSNQVWAPELHYINNKWYIYVALGVANQWRIRAAVLEGTGANPLTATWVERGLVQTNWDTFSLDMTTFVSPNGTRYLVWAQQEPSRTDENSSLLIAAMGSNPWSIRGPAVTISRPTLSWERIGYKVNEGAAVIIRNNKIFLTYSAAATDANYCMGLLTANANADLLNPASWTKSQTPIFVSNADTNQWGPGHNSFTVSEDGLSDVMVFHDRGYKNINGDPLNDPNRRTRVQKLYWKPDGTPDFGIPVTDGLTPVRLRSATSTGGAGTNGAVYVRFLTSATSGVGSGTGAVNLAETQFRLVSPGLSGGQGTVSLESAVRPGWFLRRYSGNLLRWEAKVNSASWNTEATFLQRDGLLAQAGEGGEKAVSFEAVDRTGNFVSFGPDGRSLALVQSGQDAQRATFYLE</sequence>
<evidence type="ECO:0000256" key="5">
    <source>
        <dbReference type="ARBA" id="ARBA00022801"/>
    </source>
</evidence>
<evidence type="ECO:0000256" key="4">
    <source>
        <dbReference type="ARBA" id="ARBA00022729"/>
    </source>
</evidence>
<evidence type="ECO:0000313" key="11">
    <source>
        <dbReference type="Proteomes" id="UP001301769"/>
    </source>
</evidence>
<dbReference type="Gene3D" id="2.115.10.20">
    <property type="entry name" value="Glycosyl hydrolase domain, family 43"/>
    <property type="match status" value="1"/>
</dbReference>
<accession>A0AAN7B2U9</accession>
<dbReference type="AlphaFoldDB" id="A0AAN7B2U9"/>
<dbReference type="Pfam" id="PF04616">
    <property type="entry name" value="Glyco_hydro_43"/>
    <property type="match status" value="1"/>
</dbReference>
<evidence type="ECO:0000256" key="7">
    <source>
        <dbReference type="RuleBase" id="RU361187"/>
    </source>
</evidence>
<feature type="domain" description="Alpha-L-arabinofuranosidase B arabinose-binding" evidence="9">
    <location>
        <begin position="365"/>
        <end position="466"/>
    </location>
</feature>
<dbReference type="InterPro" id="IPR036195">
    <property type="entry name" value="AbfB_ABD_sf"/>
</dbReference>
<proteinExistence type="inferred from homology"/>
<keyword evidence="11" id="KW-1185">Reference proteome</keyword>
<comment type="catalytic activity">
    <reaction evidence="1">
        <text>Hydrolysis of terminal non-reducing alpha-L-arabinofuranoside residues in alpha-L-arabinosides.</text>
        <dbReference type="EC" id="3.2.1.55"/>
    </reaction>
</comment>
<keyword evidence="4 8" id="KW-0732">Signal</keyword>
<dbReference type="PANTHER" id="PTHR43817:SF1">
    <property type="entry name" value="HYDROLASE, FAMILY 43, PUTATIVE (AFU_ORTHOLOGUE AFUA_3G01660)-RELATED"/>
    <property type="match status" value="1"/>
</dbReference>
<dbReference type="CDD" id="cd18817">
    <property type="entry name" value="GH43f_LbAraf43-like"/>
    <property type="match status" value="1"/>
</dbReference>
<protein>
    <recommendedName>
        <fullName evidence="3">non-reducing end alpha-L-arabinofuranosidase</fullName>
        <ecNumber evidence="3">3.2.1.55</ecNumber>
    </recommendedName>
</protein>
<gene>
    <name evidence="10" type="ORF">QBC37DRAFT_474898</name>
</gene>
<feature type="chain" id="PRO_5042940425" description="non-reducing end alpha-L-arabinofuranosidase" evidence="8">
    <location>
        <begin position="23"/>
        <end position="492"/>
    </location>
</feature>
<dbReference type="Gene3D" id="2.80.10.50">
    <property type="match status" value="1"/>
</dbReference>
<evidence type="ECO:0000256" key="3">
    <source>
        <dbReference type="ARBA" id="ARBA00012670"/>
    </source>
</evidence>
<reference evidence="10" key="1">
    <citation type="journal article" date="2023" name="Mol. Phylogenet. Evol.">
        <title>Genome-scale phylogeny and comparative genomics of the fungal order Sordariales.</title>
        <authorList>
            <person name="Hensen N."/>
            <person name="Bonometti L."/>
            <person name="Westerberg I."/>
            <person name="Brannstrom I.O."/>
            <person name="Guillou S."/>
            <person name="Cros-Aarteil S."/>
            <person name="Calhoun S."/>
            <person name="Haridas S."/>
            <person name="Kuo A."/>
            <person name="Mondo S."/>
            <person name="Pangilinan J."/>
            <person name="Riley R."/>
            <person name="LaButti K."/>
            <person name="Andreopoulos B."/>
            <person name="Lipzen A."/>
            <person name="Chen C."/>
            <person name="Yan M."/>
            <person name="Daum C."/>
            <person name="Ng V."/>
            <person name="Clum A."/>
            <person name="Steindorff A."/>
            <person name="Ohm R.A."/>
            <person name="Martin F."/>
            <person name="Silar P."/>
            <person name="Natvig D.O."/>
            <person name="Lalanne C."/>
            <person name="Gautier V."/>
            <person name="Ament-Velasquez S.L."/>
            <person name="Kruys A."/>
            <person name="Hutchinson M.I."/>
            <person name="Powell A.J."/>
            <person name="Barry K."/>
            <person name="Miller A.N."/>
            <person name="Grigoriev I.V."/>
            <person name="Debuchy R."/>
            <person name="Gladieux P."/>
            <person name="Hiltunen Thoren M."/>
            <person name="Johannesson H."/>
        </authorList>
    </citation>
    <scope>NUCLEOTIDE SEQUENCE</scope>
    <source>
        <strain evidence="10">PSN293</strain>
    </source>
</reference>
<evidence type="ECO:0000313" key="10">
    <source>
        <dbReference type="EMBL" id="KAK4210711.1"/>
    </source>
</evidence>
<dbReference type="SUPFAM" id="SSF110221">
    <property type="entry name" value="AbfB domain"/>
    <property type="match status" value="1"/>
</dbReference>
<dbReference type="InterPro" id="IPR023296">
    <property type="entry name" value="Glyco_hydro_beta-prop_sf"/>
</dbReference>
<evidence type="ECO:0000256" key="2">
    <source>
        <dbReference type="ARBA" id="ARBA00009865"/>
    </source>
</evidence>
<keyword evidence="6 7" id="KW-0326">Glycosidase</keyword>